<feature type="chain" id="PRO_5008771487" description="Transcription factor TFIIIB component B'' Myb domain-containing protein" evidence="2">
    <location>
        <begin position="23"/>
        <end position="335"/>
    </location>
</feature>
<evidence type="ECO:0000313" key="4">
    <source>
        <dbReference type="EMBL" id="EKX49002.1"/>
    </source>
</evidence>
<feature type="domain" description="Transcription factor TFIIIB component B'' Myb" evidence="3">
    <location>
        <begin position="142"/>
        <end position="219"/>
    </location>
</feature>
<evidence type="ECO:0000256" key="2">
    <source>
        <dbReference type="SAM" id="SignalP"/>
    </source>
</evidence>
<dbReference type="HOGENOM" id="CLU_830144_0_0_1"/>
<evidence type="ECO:0000259" key="3">
    <source>
        <dbReference type="Pfam" id="PF15963"/>
    </source>
</evidence>
<evidence type="ECO:0000313" key="6">
    <source>
        <dbReference type="Proteomes" id="UP000011087"/>
    </source>
</evidence>
<organism evidence="4">
    <name type="scientific">Guillardia theta (strain CCMP2712)</name>
    <name type="common">Cryptophyte</name>
    <dbReference type="NCBI Taxonomy" id="905079"/>
    <lineage>
        <taxon>Eukaryota</taxon>
        <taxon>Cryptophyceae</taxon>
        <taxon>Pyrenomonadales</taxon>
        <taxon>Geminigeraceae</taxon>
        <taxon>Guillardia</taxon>
    </lineage>
</organism>
<dbReference type="OMA" id="HAFSTHI"/>
<dbReference type="InterPro" id="IPR009057">
    <property type="entry name" value="Homeodomain-like_sf"/>
</dbReference>
<reference evidence="6" key="2">
    <citation type="submission" date="2012-11" db="EMBL/GenBank/DDBJ databases">
        <authorList>
            <person name="Kuo A."/>
            <person name="Curtis B.A."/>
            <person name="Tanifuji G."/>
            <person name="Burki F."/>
            <person name="Gruber A."/>
            <person name="Irimia M."/>
            <person name="Maruyama S."/>
            <person name="Arias M.C."/>
            <person name="Ball S.G."/>
            <person name="Gile G.H."/>
            <person name="Hirakawa Y."/>
            <person name="Hopkins J.F."/>
            <person name="Rensing S.A."/>
            <person name="Schmutz J."/>
            <person name="Symeonidi A."/>
            <person name="Elias M."/>
            <person name="Eveleigh R.J."/>
            <person name="Herman E.K."/>
            <person name="Klute M.J."/>
            <person name="Nakayama T."/>
            <person name="Obornik M."/>
            <person name="Reyes-Prieto A."/>
            <person name="Armbrust E.V."/>
            <person name="Aves S.J."/>
            <person name="Beiko R.G."/>
            <person name="Coutinho P."/>
            <person name="Dacks J.B."/>
            <person name="Durnford D.G."/>
            <person name="Fast N.M."/>
            <person name="Green B.R."/>
            <person name="Grisdale C."/>
            <person name="Hempe F."/>
            <person name="Henrissat B."/>
            <person name="Hoppner M.P."/>
            <person name="Ishida K.-I."/>
            <person name="Kim E."/>
            <person name="Koreny L."/>
            <person name="Kroth P.G."/>
            <person name="Liu Y."/>
            <person name="Malik S.-B."/>
            <person name="Maier U.G."/>
            <person name="McRose D."/>
            <person name="Mock T."/>
            <person name="Neilson J.A."/>
            <person name="Onodera N.T."/>
            <person name="Poole A.M."/>
            <person name="Pritham E.J."/>
            <person name="Richards T.A."/>
            <person name="Rocap G."/>
            <person name="Roy S.W."/>
            <person name="Sarai C."/>
            <person name="Schaack S."/>
            <person name="Shirato S."/>
            <person name="Slamovits C.H."/>
            <person name="Spencer D.F."/>
            <person name="Suzuki S."/>
            <person name="Worden A.Z."/>
            <person name="Zauner S."/>
            <person name="Barry K."/>
            <person name="Bell C."/>
            <person name="Bharti A.K."/>
            <person name="Crow J.A."/>
            <person name="Grimwood J."/>
            <person name="Kramer R."/>
            <person name="Lindquist E."/>
            <person name="Lucas S."/>
            <person name="Salamov A."/>
            <person name="McFadden G.I."/>
            <person name="Lane C.E."/>
            <person name="Keeling P.J."/>
            <person name="Gray M.W."/>
            <person name="Grigoriev I.V."/>
            <person name="Archibald J.M."/>
        </authorList>
    </citation>
    <scope>NUCLEOTIDE SEQUENCE</scope>
    <source>
        <strain evidence="6">CCMP2712</strain>
    </source>
</reference>
<dbReference type="SUPFAM" id="SSF46689">
    <property type="entry name" value="Homeodomain-like"/>
    <property type="match status" value="1"/>
</dbReference>
<dbReference type="GeneID" id="17305755"/>
<dbReference type="InterPro" id="IPR039467">
    <property type="entry name" value="TFIIIB_B''_Myb"/>
</dbReference>
<dbReference type="AlphaFoldDB" id="L1JKZ6"/>
<keyword evidence="2" id="KW-0732">Signal</keyword>
<proteinExistence type="predicted"/>
<reference evidence="5" key="3">
    <citation type="submission" date="2016-03" db="UniProtKB">
        <authorList>
            <consortium name="EnsemblProtists"/>
        </authorList>
    </citation>
    <scope>IDENTIFICATION</scope>
</reference>
<dbReference type="Proteomes" id="UP000011087">
    <property type="component" value="Unassembled WGS sequence"/>
</dbReference>
<feature type="signal peptide" evidence="2">
    <location>
        <begin position="1"/>
        <end position="22"/>
    </location>
</feature>
<dbReference type="PaxDb" id="55529-EKX49002"/>
<feature type="compositionally biased region" description="Acidic residues" evidence="1">
    <location>
        <begin position="71"/>
        <end position="80"/>
    </location>
</feature>
<dbReference type="EnsemblProtists" id="EKX49002">
    <property type="protein sequence ID" value="EKX49002"/>
    <property type="gene ID" value="GUITHDRAFT_136191"/>
</dbReference>
<dbReference type="KEGG" id="gtt:GUITHDRAFT_136191"/>
<dbReference type="RefSeq" id="XP_005835982.1">
    <property type="nucleotide sequence ID" value="XM_005835925.1"/>
</dbReference>
<dbReference type="Pfam" id="PF15963">
    <property type="entry name" value="Myb_DNA-bind_7"/>
    <property type="match status" value="1"/>
</dbReference>
<evidence type="ECO:0000256" key="1">
    <source>
        <dbReference type="SAM" id="MobiDB-lite"/>
    </source>
</evidence>
<evidence type="ECO:0000313" key="5">
    <source>
        <dbReference type="EnsemblProtists" id="EKX49002"/>
    </source>
</evidence>
<reference evidence="4 6" key="1">
    <citation type="journal article" date="2012" name="Nature">
        <title>Algal genomes reveal evolutionary mosaicism and the fate of nucleomorphs.</title>
        <authorList>
            <consortium name="DOE Joint Genome Institute"/>
            <person name="Curtis B.A."/>
            <person name="Tanifuji G."/>
            <person name="Burki F."/>
            <person name="Gruber A."/>
            <person name="Irimia M."/>
            <person name="Maruyama S."/>
            <person name="Arias M.C."/>
            <person name="Ball S.G."/>
            <person name="Gile G.H."/>
            <person name="Hirakawa Y."/>
            <person name="Hopkins J.F."/>
            <person name="Kuo A."/>
            <person name="Rensing S.A."/>
            <person name="Schmutz J."/>
            <person name="Symeonidi A."/>
            <person name="Elias M."/>
            <person name="Eveleigh R.J."/>
            <person name="Herman E.K."/>
            <person name="Klute M.J."/>
            <person name="Nakayama T."/>
            <person name="Obornik M."/>
            <person name="Reyes-Prieto A."/>
            <person name="Armbrust E.V."/>
            <person name="Aves S.J."/>
            <person name="Beiko R.G."/>
            <person name="Coutinho P."/>
            <person name="Dacks J.B."/>
            <person name="Durnford D.G."/>
            <person name="Fast N.M."/>
            <person name="Green B.R."/>
            <person name="Grisdale C.J."/>
            <person name="Hempel F."/>
            <person name="Henrissat B."/>
            <person name="Hoppner M.P."/>
            <person name="Ishida K."/>
            <person name="Kim E."/>
            <person name="Koreny L."/>
            <person name="Kroth P.G."/>
            <person name="Liu Y."/>
            <person name="Malik S.B."/>
            <person name="Maier U.G."/>
            <person name="McRose D."/>
            <person name="Mock T."/>
            <person name="Neilson J.A."/>
            <person name="Onodera N.T."/>
            <person name="Poole A.M."/>
            <person name="Pritham E.J."/>
            <person name="Richards T.A."/>
            <person name="Rocap G."/>
            <person name="Roy S.W."/>
            <person name="Sarai C."/>
            <person name="Schaack S."/>
            <person name="Shirato S."/>
            <person name="Slamovits C.H."/>
            <person name="Spencer D.F."/>
            <person name="Suzuki S."/>
            <person name="Worden A.Z."/>
            <person name="Zauner S."/>
            <person name="Barry K."/>
            <person name="Bell C."/>
            <person name="Bharti A.K."/>
            <person name="Crow J.A."/>
            <person name="Grimwood J."/>
            <person name="Kramer R."/>
            <person name="Lindquist E."/>
            <person name="Lucas S."/>
            <person name="Salamov A."/>
            <person name="McFadden G.I."/>
            <person name="Lane C.E."/>
            <person name="Keeling P.J."/>
            <person name="Gray M.W."/>
            <person name="Grigoriev I.V."/>
            <person name="Archibald J.M."/>
        </authorList>
    </citation>
    <scope>NUCLEOTIDE SEQUENCE</scope>
    <source>
        <strain evidence="4 6">CCMP2712</strain>
    </source>
</reference>
<gene>
    <name evidence="4" type="ORF">GUITHDRAFT_136191</name>
</gene>
<sequence length="335" mass="38255">MRCTTFSATLLLLLTSLPVTLVTKFETMSVLSGARADGARAQSGGRRDWCTVCAMRRQEQGGELGEGGGEGGEEEEEEEDMPMMNMLDEMEKQARHHRKKEEQEEIPETMDEMGLEDISISEENPEFRRLTDIMDFGSRYQNLKTKGWTVLESNRLYWGLRSFGSDFQFLQRNLFPNRTVQELKRKYHSDARRRPWLIDHAMENRVDFTPQDFARFPDQPNMEEGEEGQGARQELAGWERMGQLLGFNVEDGMLTLTGDLNDPNHPLNAAPPIPWDYAKEKMIGEKHRILAGYGKEKLESRNYWKNLSSSQAQGEVQHPRGMALVTSLPPGFSGS</sequence>
<feature type="region of interest" description="Disordered" evidence="1">
    <location>
        <begin position="60"/>
        <end position="80"/>
    </location>
</feature>
<protein>
    <recommendedName>
        <fullName evidence="3">Transcription factor TFIIIB component B'' Myb domain-containing protein</fullName>
    </recommendedName>
</protein>
<name>L1JKZ6_GUITC</name>
<accession>L1JKZ6</accession>
<dbReference type="EMBL" id="JH992983">
    <property type="protein sequence ID" value="EKX49002.1"/>
    <property type="molecule type" value="Genomic_DNA"/>
</dbReference>
<dbReference type="OrthoDB" id="272624at2759"/>
<keyword evidence="6" id="KW-1185">Reference proteome</keyword>